<dbReference type="SMART" id="SM00387">
    <property type="entry name" value="HATPase_c"/>
    <property type="match status" value="1"/>
</dbReference>
<dbReference type="InterPro" id="IPR000644">
    <property type="entry name" value="CBS_dom"/>
</dbReference>
<evidence type="ECO:0000259" key="8">
    <source>
        <dbReference type="PROSITE" id="PS51371"/>
    </source>
</evidence>
<keyword evidence="5" id="KW-0418">Kinase</keyword>
<feature type="domain" description="CBS" evidence="8">
    <location>
        <begin position="79"/>
        <end position="140"/>
    </location>
</feature>
<dbReference type="InterPro" id="IPR046342">
    <property type="entry name" value="CBS_dom_sf"/>
</dbReference>
<evidence type="ECO:0000256" key="2">
    <source>
        <dbReference type="ARBA" id="ARBA00012438"/>
    </source>
</evidence>
<dbReference type="InterPro" id="IPR005467">
    <property type="entry name" value="His_kinase_dom"/>
</dbReference>
<name>A0A7C9QVT9_9PROT</name>
<dbReference type="GO" id="GO:0000155">
    <property type="term" value="F:phosphorelay sensor kinase activity"/>
    <property type="evidence" value="ECO:0007669"/>
    <property type="project" value="InterPro"/>
</dbReference>
<dbReference type="PRINTS" id="PR00344">
    <property type="entry name" value="BCTRLSENSOR"/>
</dbReference>
<feature type="domain" description="CBS" evidence="8">
    <location>
        <begin position="143"/>
        <end position="198"/>
    </location>
</feature>
<dbReference type="CDD" id="cd00082">
    <property type="entry name" value="HisKA"/>
    <property type="match status" value="1"/>
</dbReference>
<dbReference type="GO" id="GO:0030295">
    <property type="term" value="F:protein kinase activator activity"/>
    <property type="evidence" value="ECO:0007669"/>
    <property type="project" value="TreeGrafter"/>
</dbReference>
<comment type="catalytic activity">
    <reaction evidence="1">
        <text>ATP + protein L-histidine = ADP + protein N-phospho-L-histidine.</text>
        <dbReference type="EC" id="2.7.13.3"/>
    </reaction>
</comment>
<evidence type="ECO:0000256" key="3">
    <source>
        <dbReference type="ARBA" id="ARBA00022553"/>
    </source>
</evidence>
<dbReference type="Gene3D" id="3.30.565.10">
    <property type="entry name" value="Histidine kinase-like ATPase, C-terminal domain"/>
    <property type="match status" value="1"/>
</dbReference>
<evidence type="ECO:0000259" key="7">
    <source>
        <dbReference type="PROSITE" id="PS50109"/>
    </source>
</evidence>
<dbReference type="SUPFAM" id="SSF47384">
    <property type="entry name" value="Homodimeric domain of signal transducing histidine kinase"/>
    <property type="match status" value="1"/>
</dbReference>
<evidence type="ECO:0000256" key="1">
    <source>
        <dbReference type="ARBA" id="ARBA00000085"/>
    </source>
</evidence>
<comment type="caution">
    <text evidence="9">The sequence shown here is derived from an EMBL/GenBank/DDBJ whole genome shotgun (WGS) entry which is preliminary data.</text>
</comment>
<reference evidence="9 10" key="1">
    <citation type="submission" date="2020-02" db="EMBL/GenBank/DDBJ databases">
        <authorList>
            <person name="Dziuba M."/>
            <person name="Kuznetsov B."/>
            <person name="Mardanov A."/>
            <person name="Ravin N."/>
            <person name="Grouzdev D."/>
        </authorList>
    </citation>
    <scope>NUCLEOTIDE SEQUENCE [LARGE SCALE GENOMIC DNA]</scope>
    <source>
        <strain evidence="9 10">SpK</strain>
    </source>
</reference>
<dbReference type="PANTHER" id="PTHR42878">
    <property type="entry name" value="TWO-COMPONENT HISTIDINE KINASE"/>
    <property type="match status" value="1"/>
</dbReference>
<keyword evidence="4" id="KW-0808">Transferase</keyword>
<evidence type="ECO:0000313" key="9">
    <source>
        <dbReference type="EMBL" id="NFV81824.1"/>
    </source>
</evidence>
<dbReference type="InterPro" id="IPR004358">
    <property type="entry name" value="Sig_transdc_His_kin-like_C"/>
</dbReference>
<dbReference type="Pfam" id="PF02518">
    <property type="entry name" value="HATPase_c"/>
    <property type="match status" value="1"/>
</dbReference>
<dbReference type="AlphaFoldDB" id="A0A7C9QVT9"/>
<evidence type="ECO:0000256" key="5">
    <source>
        <dbReference type="ARBA" id="ARBA00022777"/>
    </source>
</evidence>
<protein>
    <recommendedName>
        <fullName evidence="2">histidine kinase</fullName>
        <ecNumber evidence="2">2.7.13.3</ecNumber>
    </recommendedName>
</protein>
<dbReference type="InterPro" id="IPR036890">
    <property type="entry name" value="HATPase_C_sf"/>
</dbReference>
<dbReference type="EMBL" id="JAAIYP010000044">
    <property type="protein sequence ID" value="NFV81824.1"/>
    <property type="molecule type" value="Genomic_DNA"/>
</dbReference>
<dbReference type="InterPro" id="IPR036097">
    <property type="entry name" value="HisK_dim/P_sf"/>
</dbReference>
<dbReference type="GO" id="GO:0007234">
    <property type="term" value="P:osmosensory signaling via phosphorelay pathway"/>
    <property type="evidence" value="ECO:0007669"/>
    <property type="project" value="TreeGrafter"/>
</dbReference>
<dbReference type="Gene3D" id="1.10.287.130">
    <property type="match status" value="1"/>
</dbReference>
<keyword evidence="10" id="KW-1185">Reference proteome</keyword>
<dbReference type="PROSITE" id="PS51371">
    <property type="entry name" value="CBS"/>
    <property type="match status" value="4"/>
</dbReference>
<dbReference type="SMART" id="SM00116">
    <property type="entry name" value="CBS"/>
    <property type="match status" value="4"/>
</dbReference>
<gene>
    <name evidence="9" type="ORF">G4223_17060</name>
</gene>
<dbReference type="EC" id="2.7.13.3" evidence="2"/>
<feature type="domain" description="CBS" evidence="8">
    <location>
        <begin position="15"/>
        <end position="73"/>
    </location>
</feature>
<feature type="domain" description="CBS" evidence="8">
    <location>
        <begin position="207"/>
        <end position="266"/>
    </location>
</feature>
<accession>A0A7C9QVT9</accession>
<dbReference type="Proteomes" id="UP000480684">
    <property type="component" value="Unassembled WGS sequence"/>
</dbReference>
<dbReference type="SUPFAM" id="SSF55874">
    <property type="entry name" value="ATPase domain of HSP90 chaperone/DNA topoisomerase II/histidine kinase"/>
    <property type="match status" value="1"/>
</dbReference>
<dbReference type="PROSITE" id="PS50109">
    <property type="entry name" value="HIS_KIN"/>
    <property type="match status" value="1"/>
</dbReference>
<sequence>MRRQTMRAVPLSQIMSTAVVTVAPHTTMAEALDILSERCISCLVVEEDARPVGIVTERDVVKCYDGVEAGTQLTVAQVMTSTPLSVPADLDHFEAFKLMKEHRFRHLVVTDADGRVAGVVTETDFVRHLGVDFYVRPKDVRAVMAPVATADENASLHGVLSLLAQPGIYCVAIESQGRAVGILTERDAVRLLRQHSPVDGLRAGEVMGKPLHTIAPSASLLDATEALRVHAIRHLVVVDDDGVASGVISEHEIVQGLESEYVVHLERIIAEKNEALAALGQAHEMLAEQSQALSGTVAELEATHEELREFARVASHDLAEPSRLVVSFCQLLLRRHGSDLGAEGRELAHFAIDGARRMRRLVQDLAVYAAPSTEPGGKLEPVSLLVVVSAVLDLLAEEVKDAHAVVDVGALPSVALARMSLHELFRHLIANALIYRRDGVSPHIRIGAEDMGDCWRLWVEDNGIGIDPVYRDDVFRLFTRLHPPGPRSGTGAGLAIVKRIVSDAGGRIWIEGDPAQGSTFVFTLPK</sequence>
<dbReference type="Pfam" id="PF00571">
    <property type="entry name" value="CBS"/>
    <property type="match status" value="4"/>
</dbReference>
<dbReference type="GO" id="GO:0000156">
    <property type="term" value="F:phosphorelay response regulator activity"/>
    <property type="evidence" value="ECO:0007669"/>
    <property type="project" value="TreeGrafter"/>
</dbReference>
<evidence type="ECO:0000256" key="6">
    <source>
        <dbReference type="PROSITE-ProRule" id="PRU00703"/>
    </source>
</evidence>
<dbReference type="Gene3D" id="3.10.580.10">
    <property type="entry name" value="CBS-domain"/>
    <property type="match status" value="2"/>
</dbReference>
<dbReference type="SUPFAM" id="SSF54631">
    <property type="entry name" value="CBS-domain pair"/>
    <property type="match status" value="2"/>
</dbReference>
<organism evidence="9 10">
    <name type="scientific">Magnetospirillum aberrantis SpK</name>
    <dbReference type="NCBI Taxonomy" id="908842"/>
    <lineage>
        <taxon>Bacteria</taxon>
        <taxon>Pseudomonadati</taxon>
        <taxon>Pseudomonadota</taxon>
        <taxon>Alphaproteobacteria</taxon>
        <taxon>Rhodospirillales</taxon>
        <taxon>Rhodospirillaceae</taxon>
        <taxon>Magnetospirillum</taxon>
    </lineage>
</organism>
<dbReference type="InterPro" id="IPR003594">
    <property type="entry name" value="HATPase_dom"/>
</dbReference>
<dbReference type="InterPro" id="IPR050351">
    <property type="entry name" value="BphY/WalK/GraS-like"/>
</dbReference>
<keyword evidence="3" id="KW-0597">Phosphoprotein</keyword>
<dbReference type="PANTHER" id="PTHR42878:SF15">
    <property type="entry name" value="BACTERIOPHYTOCHROME"/>
    <property type="match status" value="1"/>
</dbReference>
<dbReference type="RefSeq" id="WP_163682237.1">
    <property type="nucleotide sequence ID" value="NZ_JAAIYP010000044.1"/>
</dbReference>
<feature type="domain" description="Histidine kinase" evidence="7">
    <location>
        <begin position="313"/>
        <end position="526"/>
    </location>
</feature>
<dbReference type="InterPro" id="IPR003661">
    <property type="entry name" value="HisK_dim/P_dom"/>
</dbReference>
<evidence type="ECO:0000256" key="4">
    <source>
        <dbReference type="ARBA" id="ARBA00022679"/>
    </source>
</evidence>
<evidence type="ECO:0000313" key="10">
    <source>
        <dbReference type="Proteomes" id="UP000480684"/>
    </source>
</evidence>
<keyword evidence="6" id="KW-0129">CBS domain</keyword>
<proteinExistence type="predicted"/>